<feature type="transmembrane region" description="Helical" evidence="2">
    <location>
        <begin position="100"/>
        <end position="118"/>
    </location>
</feature>
<keyword evidence="5" id="KW-1185">Reference proteome</keyword>
<feature type="transmembrane region" description="Helical" evidence="2">
    <location>
        <begin position="138"/>
        <end position="157"/>
    </location>
</feature>
<evidence type="ECO:0000313" key="4">
    <source>
        <dbReference type="EMBL" id="KAJ6052564.1"/>
    </source>
</evidence>
<feature type="region of interest" description="Disordered" evidence="1">
    <location>
        <begin position="238"/>
        <end position="261"/>
    </location>
</feature>
<keyword evidence="2" id="KW-0472">Membrane</keyword>
<organism evidence="4 5">
    <name type="scientific">Penicillium canescens</name>
    <dbReference type="NCBI Taxonomy" id="5083"/>
    <lineage>
        <taxon>Eukaryota</taxon>
        <taxon>Fungi</taxon>
        <taxon>Dikarya</taxon>
        <taxon>Ascomycota</taxon>
        <taxon>Pezizomycotina</taxon>
        <taxon>Eurotiomycetes</taxon>
        <taxon>Eurotiomycetidae</taxon>
        <taxon>Eurotiales</taxon>
        <taxon>Aspergillaceae</taxon>
        <taxon>Penicillium</taxon>
    </lineage>
</organism>
<dbReference type="PANTHER" id="PTHR42109:SF3">
    <property type="entry name" value="INTEGRAL MEMBRANE PROTEIN (AFU_ORTHOLOGUE AFUA_5G00100)"/>
    <property type="match status" value="1"/>
</dbReference>
<comment type="caution">
    <text evidence="4">The sequence shown here is derived from an EMBL/GenBank/DDBJ whole genome shotgun (WGS) entry which is preliminary data.</text>
</comment>
<dbReference type="InterPro" id="IPR056119">
    <property type="entry name" value="DUF7702"/>
</dbReference>
<feature type="domain" description="DUF7702" evidence="3">
    <location>
        <begin position="3"/>
        <end position="234"/>
    </location>
</feature>
<keyword evidence="2" id="KW-1133">Transmembrane helix</keyword>
<keyword evidence="2" id="KW-0812">Transmembrane</keyword>
<feature type="compositionally biased region" description="Polar residues" evidence="1">
    <location>
        <begin position="251"/>
        <end position="261"/>
    </location>
</feature>
<evidence type="ECO:0000313" key="5">
    <source>
        <dbReference type="Proteomes" id="UP001219568"/>
    </source>
</evidence>
<dbReference type="Proteomes" id="UP001219568">
    <property type="component" value="Unassembled WGS sequence"/>
</dbReference>
<evidence type="ECO:0000256" key="1">
    <source>
        <dbReference type="SAM" id="MobiDB-lite"/>
    </source>
</evidence>
<dbReference type="AlphaFoldDB" id="A0AAD6ILY5"/>
<protein>
    <recommendedName>
        <fullName evidence="3">DUF7702 domain-containing protein</fullName>
    </recommendedName>
</protein>
<sequence length="261" mass="27867">MTNALSVAELAIYIALAFPTVYLIIKHGRQGLLGWLFLLIFCTLRIIGGALAINSSSPTANIISSVGLSPLLLATSGILHEARIYRIACLDQKIEWALSLFYHIFVVGGVALTAAGSAKLQKHQQPIEKAENIVKAGIVILAICWAALVPGTVFSFITPARKRAGGRAGTVLLATIAFALVFIGIRVLYSLVYLCTQKQYLSPTTGSLAIRVILGFLAELIAVVSLAVGGFMTQGASRESHEERELPIAHKSTSPVSLSRN</sequence>
<feature type="transmembrane region" description="Helical" evidence="2">
    <location>
        <begin position="59"/>
        <end position="79"/>
    </location>
</feature>
<accession>A0AAD6ILY5</accession>
<feature type="compositionally biased region" description="Basic and acidic residues" evidence="1">
    <location>
        <begin position="238"/>
        <end position="248"/>
    </location>
</feature>
<feature type="transmembrane region" description="Helical" evidence="2">
    <location>
        <begin position="6"/>
        <end position="25"/>
    </location>
</feature>
<feature type="transmembrane region" description="Helical" evidence="2">
    <location>
        <begin position="209"/>
        <end position="231"/>
    </location>
</feature>
<feature type="transmembrane region" description="Helical" evidence="2">
    <location>
        <begin position="169"/>
        <end position="189"/>
    </location>
</feature>
<gene>
    <name evidence="4" type="ORF">N7460_003098</name>
</gene>
<dbReference type="EMBL" id="JAQJZL010000002">
    <property type="protein sequence ID" value="KAJ6052564.1"/>
    <property type="molecule type" value="Genomic_DNA"/>
</dbReference>
<proteinExistence type="predicted"/>
<name>A0AAD6ILY5_PENCN</name>
<reference evidence="4" key="1">
    <citation type="journal article" date="2023" name="IMA Fungus">
        <title>Comparative genomic study of the Penicillium genus elucidates a diverse pangenome and 15 lateral gene transfer events.</title>
        <authorList>
            <person name="Petersen C."/>
            <person name="Sorensen T."/>
            <person name="Nielsen M.R."/>
            <person name="Sondergaard T.E."/>
            <person name="Sorensen J.L."/>
            <person name="Fitzpatrick D.A."/>
            <person name="Frisvad J.C."/>
            <person name="Nielsen K.L."/>
        </authorList>
    </citation>
    <scope>NUCLEOTIDE SEQUENCE</scope>
    <source>
        <strain evidence="4">IBT 15450</strain>
    </source>
</reference>
<dbReference type="PANTHER" id="PTHR42109">
    <property type="entry name" value="UNPLACED GENOMIC SCAFFOLD UM_SCAF_CONTIG_1.265, WHOLE GENOME SHOTGUN SEQUENCE"/>
    <property type="match status" value="1"/>
</dbReference>
<dbReference type="Pfam" id="PF24800">
    <property type="entry name" value="DUF7702"/>
    <property type="match status" value="1"/>
</dbReference>
<evidence type="ECO:0000259" key="3">
    <source>
        <dbReference type="Pfam" id="PF24800"/>
    </source>
</evidence>
<feature type="transmembrane region" description="Helical" evidence="2">
    <location>
        <begin position="32"/>
        <end position="53"/>
    </location>
</feature>
<reference evidence="4" key="2">
    <citation type="submission" date="2023-01" db="EMBL/GenBank/DDBJ databases">
        <authorList>
            <person name="Petersen C."/>
        </authorList>
    </citation>
    <scope>NUCLEOTIDE SEQUENCE</scope>
    <source>
        <strain evidence="4">IBT 15450</strain>
    </source>
</reference>
<evidence type="ECO:0000256" key="2">
    <source>
        <dbReference type="SAM" id="Phobius"/>
    </source>
</evidence>